<evidence type="ECO:0000313" key="2">
    <source>
        <dbReference type="Proteomes" id="UP000002517"/>
    </source>
</evidence>
<dbReference type="KEGG" id="lpf:lpl1426"/>
<name>Q5WWM7_LEGPL</name>
<dbReference type="EMBL" id="CR628337">
    <property type="protein sequence ID" value="CAH15666.1"/>
    <property type="molecule type" value="Genomic_DNA"/>
</dbReference>
<reference evidence="1 2" key="1">
    <citation type="journal article" date="2004" name="Nat. Genet.">
        <title>Evidence in the Legionella pneumophila genome for exploitation of host cell functions and high genome plasticity.</title>
        <authorList>
            <person name="Cazalet C."/>
            <person name="Rusniok C."/>
            <person name="Bruggemann H."/>
            <person name="Zidane N."/>
            <person name="Magnier A."/>
            <person name="Ma L."/>
            <person name="Tichit M."/>
            <person name="Jarraud S."/>
            <person name="Bouchier C."/>
            <person name="Vandenesch F."/>
            <person name="Kunst F."/>
            <person name="Etienne J."/>
            <person name="Glaser P."/>
            <person name="Buchrieser C."/>
        </authorList>
    </citation>
    <scope>NUCLEOTIDE SEQUENCE [LARGE SCALE GENOMIC DNA]</scope>
    <source>
        <strain evidence="1 2">Lens</strain>
    </source>
</reference>
<dbReference type="AlphaFoldDB" id="Q5WWM7"/>
<dbReference type="HOGENOM" id="CLU_2409634_0_0_6"/>
<proteinExistence type="predicted"/>
<protein>
    <submittedName>
        <fullName evidence="1">Uncharacterized protein</fullName>
    </submittedName>
</protein>
<gene>
    <name evidence="1" type="ordered locus">lpl1426</name>
</gene>
<accession>Q5WWM7</accession>
<organism evidence="1 2">
    <name type="scientific">Legionella pneumophila (strain Lens)</name>
    <dbReference type="NCBI Taxonomy" id="297245"/>
    <lineage>
        <taxon>Bacteria</taxon>
        <taxon>Pseudomonadati</taxon>
        <taxon>Pseudomonadota</taxon>
        <taxon>Gammaproteobacteria</taxon>
        <taxon>Legionellales</taxon>
        <taxon>Legionellaceae</taxon>
        <taxon>Legionella</taxon>
    </lineage>
</organism>
<dbReference type="LegioList" id="lpl1426"/>
<sequence length="92" mass="10342">MSSEQRQTIQRRFPRAEQVILVNNVEGRELNPSLSLGDANVYRRLGFVGASPPSLAGLASFFVVSNNLRFTREVQKLLPDEVTERIVKNILS</sequence>
<evidence type="ECO:0000313" key="1">
    <source>
        <dbReference type="EMBL" id="CAH15666.1"/>
    </source>
</evidence>
<dbReference type="Proteomes" id="UP000002517">
    <property type="component" value="Chromosome"/>
</dbReference>